<keyword evidence="3" id="KW-1185">Reference proteome</keyword>
<evidence type="ECO:0000313" key="2">
    <source>
        <dbReference type="EMBL" id="BEH91719.1"/>
    </source>
</evidence>
<dbReference type="Proteomes" id="UP001432099">
    <property type="component" value="Chromosome"/>
</dbReference>
<dbReference type="RefSeq" id="WP_338617545.1">
    <property type="nucleotide sequence ID" value="NZ_AP028127.1"/>
</dbReference>
<dbReference type="InterPro" id="IPR000305">
    <property type="entry name" value="GIY-YIG_endonuc"/>
</dbReference>
<reference evidence="2" key="1">
    <citation type="journal article" date="2024" name="Int. J. Syst. Evol. Microbiol.">
        <title>Turicibacter faecis sp. nov., isolated from faeces of heart failure mouse model.</title>
        <authorList>
            <person name="Imamura Y."/>
            <person name="Motooka D."/>
            <person name="Nakajima Y."/>
            <person name="Ito S."/>
            <person name="Kitakaze M."/>
            <person name="Iida T."/>
            <person name="Nakamura S."/>
        </authorList>
    </citation>
    <scope>NUCLEOTIDE SEQUENCE</scope>
    <source>
        <strain evidence="2">TC023</strain>
    </source>
</reference>
<dbReference type="PROSITE" id="PS50164">
    <property type="entry name" value="GIY_YIG"/>
    <property type="match status" value="1"/>
</dbReference>
<organism evidence="2 3">
    <name type="scientific">Turicibacter faecis</name>
    <dbReference type="NCBI Taxonomy" id="2963365"/>
    <lineage>
        <taxon>Bacteria</taxon>
        <taxon>Bacillati</taxon>
        <taxon>Bacillota</taxon>
        <taxon>Erysipelotrichia</taxon>
        <taxon>Erysipelotrichales</taxon>
        <taxon>Turicibacteraceae</taxon>
        <taxon>Turicibacter</taxon>
    </lineage>
</organism>
<evidence type="ECO:0000259" key="1">
    <source>
        <dbReference type="PROSITE" id="PS50164"/>
    </source>
</evidence>
<sequence length="276" mass="32888">MKKIYLNDLLHFSKEEYRNVKIRFNQSNGYQDPMHLYQQNPDIVNNQWLFWRSKTRYFQVGQIAVCLLKLSYDTWLLTTIKRVTKDLDVYDAINYEGEELEQYKSYFGRVVIKYRKTSQQQGRYYGEICDDLEVQQILPTVFEGNDFPGYDKVRLSYPQLEAVLNHGKRDWIAALENQKAVYLITDKENGKMYVGSATSDYGMLLQRWRSYISNGHGGNKELIELVEKKGINYIKNNFYYSILENYNAKVDDHIILERESWWKETLQTRIFGYNSN</sequence>
<protein>
    <recommendedName>
        <fullName evidence="1">GIY-YIG domain-containing protein</fullName>
    </recommendedName>
</protein>
<dbReference type="SUPFAM" id="SSF82771">
    <property type="entry name" value="GIY-YIG endonuclease"/>
    <property type="match status" value="1"/>
</dbReference>
<dbReference type="CDD" id="cd10446">
    <property type="entry name" value="GIY-YIG_unchar_1"/>
    <property type="match status" value="1"/>
</dbReference>
<proteinExistence type="predicted"/>
<feature type="domain" description="GIY-YIG" evidence="1">
    <location>
        <begin position="177"/>
        <end position="275"/>
    </location>
</feature>
<accession>A0ABM8IPH7</accession>
<dbReference type="Pfam" id="PF01541">
    <property type="entry name" value="GIY-YIG"/>
    <property type="match status" value="1"/>
</dbReference>
<name>A0ABM8IPH7_9FIRM</name>
<dbReference type="InterPro" id="IPR035901">
    <property type="entry name" value="GIY-YIG_endonuc_sf"/>
</dbReference>
<evidence type="ECO:0000313" key="3">
    <source>
        <dbReference type="Proteomes" id="UP001432099"/>
    </source>
</evidence>
<dbReference type="Gene3D" id="3.40.1440.10">
    <property type="entry name" value="GIY-YIG endonuclease"/>
    <property type="match status" value="1"/>
</dbReference>
<dbReference type="EMBL" id="AP028127">
    <property type="protein sequence ID" value="BEH91719.1"/>
    <property type="molecule type" value="Genomic_DNA"/>
</dbReference>
<gene>
    <name evidence="2" type="ORF">T23_18210</name>
</gene>